<name>A0ABW3VKF7_9PSEU</name>
<dbReference type="EMBL" id="JBHTMB010000144">
    <property type="protein sequence ID" value="MFD1235123.1"/>
    <property type="molecule type" value="Genomic_DNA"/>
</dbReference>
<reference evidence="3" key="1">
    <citation type="journal article" date="2019" name="Int. J. Syst. Evol. Microbiol.">
        <title>The Global Catalogue of Microorganisms (GCM) 10K type strain sequencing project: providing services to taxonomists for standard genome sequencing and annotation.</title>
        <authorList>
            <consortium name="The Broad Institute Genomics Platform"/>
            <consortium name="The Broad Institute Genome Sequencing Center for Infectious Disease"/>
            <person name="Wu L."/>
            <person name="Ma J."/>
        </authorList>
    </citation>
    <scope>NUCLEOTIDE SEQUENCE [LARGE SCALE GENOMIC DNA]</scope>
    <source>
        <strain evidence="3">CCUG 49018</strain>
    </source>
</reference>
<sequence length="44" mass="4821">MRFAAIVLDFIRTSPPTHTDGESLRRHLRRPADGTIGDADLSSA</sequence>
<organism evidence="2 3">
    <name type="scientific">Pseudonocardia benzenivorans</name>
    <dbReference type="NCBI Taxonomy" id="228005"/>
    <lineage>
        <taxon>Bacteria</taxon>
        <taxon>Bacillati</taxon>
        <taxon>Actinomycetota</taxon>
        <taxon>Actinomycetes</taxon>
        <taxon>Pseudonocardiales</taxon>
        <taxon>Pseudonocardiaceae</taxon>
        <taxon>Pseudonocardia</taxon>
    </lineage>
</organism>
<evidence type="ECO:0000256" key="1">
    <source>
        <dbReference type="SAM" id="MobiDB-lite"/>
    </source>
</evidence>
<dbReference type="Proteomes" id="UP001597182">
    <property type="component" value="Unassembled WGS sequence"/>
</dbReference>
<protein>
    <submittedName>
        <fullName evidence="2">Uncharacterized protein</fullName>
    </submittedName>
</protein>
<dbReference type="RefSeq" id="WP_339121394.1">
    <property type="nucleotide sequence ID" value="NZ_BAABKS010000080.1"/>
</dbReference>
<keyword evidence="3" id="KW-1185">Reference proteome</keyword>
<gene>
    <name evidence="2" type="ORF">ACFQ34_17675</name>
</gene>
<feature type="region of interest" description="Disordered" evidence="1">
    <location>
        <begin position="14"/>
        <end position="44"/>
    </location>
</feature>
<evidence type="ECO:0000313" key="2">
    <source>
        <dbReference type="EMBL" id="MFD1235123.1"/>
    </source>
</evidence>
<accession>A0ABW3VKF7</accession>
<proteinExistence type="predicted"/>
<comment type="caution">
    <text evidence="2">The sequence shown here is derived from an EMBL/GenBank/DDBJ whole genome shotgun (WGS) entry which is preliminary data.</text>
</comment>
<evidence type="ECO:0000313" key="3">
    <source>
        <dbReference type="Proteomes" id="UP001597182"/>
    </source>
</evidence>